<feature type="transmembrane region" description="Helical" evidence="1">
    <location>
        <begin position="318"/>
        <end position="337"/>
    </location>
</feature>
<dbReference type="Proteomes" id="UP000530234">
    <property type="component" value="Unassembled WGS sequence"/>
</dbReference>
<feature type="transmembrane region" description="Helical" evidence="1">
    <location>
        <begin position="408"/>
        <end position="438"/>
    </location>
</feature>
<feature type="transmembrane region" description="Helical" evidence="1">
    <location>
        <begin position="294"/>
        <end position="312"/>
    </location>
</feature>
<name>A0A7W3XV35_9ACTN</name>
<dbReference type="EMBL" id="VKHS01000020">
    <property type="protein sequence ID" value="MBB0228322.1"/>
    <property type="molecule type" value="Genomic_DNA"/>
</dbReference>
<evidence type="ECO:0000313" key="3">
    <source>
        <dbReference type="Proteomes" id="UP000530234"/>
    </source>
</evidence>
<keyword evidence="3" id="KW-1185">Reference proteome</keyword>
<feature type="transmembrane region" description="Helical" evidence="1">
    <location>
        <begin position="458"/>
        <end position="481"/>
    </location>
</feature>
<gene>
    <name evidence="2" type="ORF">FOE67_02025</name>
</gene>
<evidence type="ECO:0000256" key="1">
    <source>
        <dbReference type="SAM" id="Phobius"/>
    </source>
</evidence>
<comment type="caution">
    <text evidence="2">The sequence shown here is derived from an EMBL/GenBank/DDBJ whole genome shotgun (WGS) entry which is preliminary data.</text>
</comment>
<keyword evidence="1" id="KW-0472">Membrane</keyword>
<dbReference type="AlphaFoldDB" id="A0A7W3XV35"/>
<proteinExistence type="predicted"/>
<keyword evidence="1" id="KW-0812">Transmembrane</keyword>
<keyword evidence="1" id="KW-1133">Transmembrane helix</keyword>
<reference evidence="3" key="1">
    <citation type="submission" date="2019-10" db="EMBL/GenBank/DDBJ databases">
        <title>Streptomyces sp. nov., a novel actinobacterium isolated from alkaline environment.</title>
        <authorList>
            <person name="Golinska P."/>
        </authorList>
    </citation>
    <scope>NUCLEOTIDE SEQUENCE [LARGE SCALE GENOMIC DNA]</scope>
    <source>
        <strain evidence="3">DSM 42108</strain>
    </source>
</reference>
<accession>A0A7W3XV35</accession>
<sequence>MARVEGGVLPAARDLRPADWPDRDREALRPEDIPYFLGPVLEAARRTNATESLVREAIATAAGRLDGRRDQLITVVMSPGHALAAVHAARGRLHVEPSGPVATWRRMCWLVEIVAHRLSGTDEVGLRALRPLADRLRFLVLSEPLRHRADPAWRPTPGNPRDPLNSVFGESSWHVLTATCAEARRSWEGHLDSYRSRPFLARAPAEGLEAELLLLLFEDPATGREALSTAWRRPTGPIIDARGEPVRLSVPPTAEDMAVRAEVVERHLLPRFRLRWVIRLSSPGGPTARDPWRIVVLLTAAAAVATAVLGTLMSGVGLGPAAGMAAGSYALICAGALRHGSGWAAQWLLRFPAAAAFGLFTLMALPHGWWSSPSAGWKWIVAPAALAVASFGYLTVEVINHGVDGRRALGRAAGVFLTGAVHAFLMSLIVLVGVAGVYADAPSDGPGLLRQLHGSAAFAWQVLTLATCWSLTVGVFSQILWDDRPITASLAHLTWRDGDRS</sequence>
<feature type="transmembrane region" description="Helical" evidence="1">
    <location>
        <begin position="376"/>
        <end position="396"/>
    </location>
</feature>
<dbReference type="RefSeq" id="WP_182660009.1">
    <property type="nucleotide sequence ID" value="NZ_VKHS01000020.1"/>
</dbReference>
<feature type="transmembrane region" description="Helical" evidence="1">
    <location>
        <begin position="349"/>
        <end position="370"/>
    </location>
</feature>
<protein>
    <submittedName>
        <fullName evidence="2">Uncharacterized protein</fullName>
    </submittedName>
</protein>
<evidence type="ECO:0000313" key="2">
    <source>
        <dbReference type="EMBL" id="MBB0228322.1"/>
    </source>
</evidence>
<organism evidence="2 3">
    <name type="scientific">Streptomyces calidiresistens</name>
    <dbReference type="NCBI Taxonomy" id="1485586"/>
    <lineage>
        <taxon>Bacteria</taxon>
        <taxon>Bacillati</taxon>
        <taxon>Actinomycetota</taxon>
        <taxon>Actinomycetes</taxon>
        <taxon>Kitasatosporales</taxon>
        <taxon>Streptomycetaceae</taxon>
        <taxon>Streptomyces</taxon>
    </lineage>
</organism>